<dbReference type="InterPro" id="IPR027107">
    <property type="entry name" value="Tuberin/Ral-act_asu"/>
</dbReference>
<dbReference type="EMBL" id="AMQM01004333">
    <property type="status" value="NOT_ANNOTATED_CDS"/>
    <property type="molecule type" value="Genomic_DNA"/>
</dbReference>
<reference evidence="2 4" key="2">
    <citation type="journal article" date="2013" name="Nature">
        <title>Insights into bilaterian evolution from three spiralian genomes.</title>
        <authorList>
            <person name="Simakov O."/>
            <person name="Marletaz F."/>
            <person name="Cho S.J."/>
            <person name="Edsinger-Gonzales E."/>
            <person name="Havlak P."/>
            <person name="Hellsten U."/>
            <person name="Kuo D.H."/>
            <person name="Larsson T."/>
            <person name="Lv J."/>
            <person name="Arendt D."/>
            <person name="Savage R."/>
            <person name="Osoegawa K."/>
            <person name="de Jong P."/>
            <person name="Grimwood J."/>
            <person name="Chapman J.A."/>
            <person name="Shapiro H."/>
            <person name="Aerts A."/>
            <person name="Otillar R.P."/>
            <person name="Terry A.Y."/>
            <person name="Boore J.L."/>
            <person name="Grigoriev I.V."/>
            <person name="Lindberg D.R."/>
            <person name="Seaver E.C."/>
            <person name="Weisblat D.A."/>
            <person name="Putnam N.H."/>
            <person name="Rokhsar D.S."/>
        </authorList>
    </citation>
    <scope>NUCLEOTIDE SEQUENCE</scope>
</reference>
<dbReference type="GO" id="GO:0005634">
    <property type="term" value="C:nucleus"/>
    <property type="evidence" value="ECO:0007669"/>
    <property type="project" value="InterPro"/>
</dbReference>
<dbReference type="InParanoid" id="T1F5W0"/>
<reference evidence="4" key="1">
    <citation type="submission" date="2012-12" db="EMBL/GenBank/DDBJ databases">
        <authorList>
            <person name="Hellsten U."/>
            <person name="Grimwood J."/>
            <person name="Chapman J.A."/>
            <person name="Shapiro H."/>
            <person name="Aerts A."/>
            <person name="Otillar R.P."/>
            <person name="Terry A.Y."/>
            <person name="Boore J.L."/>
            <person name="Simakov O."/>
            <person name="Marletaz F."/>
            <person name="Cho S.-J."/>
            <person name="Edsinger-Gonzales E."/>
            <person name="Havlak P."/>
            <person name="Kuo D.-H."/>
            <person name="Larsson T."/>
            <person name="Lv J."/>
            <person name="Arendt D."/>
            <person name="Savage R."/>
            <person name="Osoegawa K."/>
            <person name="de Jong P."/>
            <person name="Lindberg D.R."/>
            <person name="Seaver E.C."/>
            <person name="Weisblat D.A."/>
            <person name="Putnam N.H."/>
            <person name="Grigoriev I.V."/>
            <person name="Rokhsar D.S."/>
        </authorList>
    </citation>
    <scope>NUCLEOTIDE SEQUENCE</scope>
</reference>
<dbReference type="CTD" id="20204209"/>
<feature type="region of interest" description="Disordered" evidence="1">
    <location>
        <begin position="162"/>
        <end position="196"/>
    </location>
</feature>
<sequence length="562" mass="63195">MSNSASNNVIIVHNCIRNQLVSYEVEVVTTLVLEVGSSGDYTLVTEIKMWLKKLVKLFIYQHPILLEAKTKCATLDPTLLAHNLSSSLSTHDSVSISSSDLSSLPFITIPYEQTDNRLVEQTNVDSSDQRNFNNFINNNISVSVDSVDEDKFDSFLIENDPNKRELIDEEDDDDDEDDANDYNDVGDVQPDYRKSSESLKRKHNELCLNVINHSENTNVTVDNDKISSINLISSIASLSRNVTIPNLQSNSTLKSVLYNGNITGWNVDLAVLLWKRLLGSLGNVNDITIPSLHLVVIEFFSNLTDWLTKIRDNQSVTTDNQSTPDPPLYIPPINHIIPWLYQDVCNNLMKHCTSRFLSTAYPGSSLLVLDFVHTIDKVLSNNTLNKEADQCCSQALALLGSLQIFVNRFKCVLPVFDPSRDSLTITRLPNIKEKMLFMLMSAARKEPFGKSKCTALSSLGIYLYKELNSKRIDEHISEIFDIFLSALQVSDRITNQTASELITLLSDHSHLLIANVPNLVYRIIQDMTKTCCSLLPDIRDATIHPGSKHSASKVKRFNFYIS</sequence>
<dbReference type="EnsemblMetazoa" id="HelroT172736">
    <property type="protein sequence ID" value="HelroP172736"/>
    <property type="gene ID" value="HelroG172736"/>
</dbReference>
<dbReference type="KEGG" id="hro:HELRODRAFT_172736"/>
<dbReference type="GeneID" id="20204209"/>
<dbReference type="AlphaFoldDB" id="T1F5W0"/>
<dbReference type="PANTHER" id="PTHR10063:SF11">
    <property type="entry name" value="RHO GTPASE-ACTIVATING PROTEIN CG5521-RELATED"/>
    <property type="match status" value="1"/>
</dbReference>
<dbReference type="GO" id="GO:0005096">
    <property type="term" value="F:GTPase activator activity"/>
    <property type="evidence" value="ECO:0007669"/>
    <property type="project" value="InterPro"/>
</dbReference>
<dbReference type="Proteomes" id="UP000015101">
    <property type="component" value="Unassembled WGS sequence"/>
</dbReference>
<dbReference type="OrthoDB" id="19311at2759"/>
<dbReference type="HOGENOM" id="CLU_485094_0_0_1"/>
<dbReference type="STRING" id="6412.T1F5W0"/>
<dbReference type="RefSeq" id="XP_009017639.1">
    <property type="nucleotide sequence ID" value="XM_009019391.1"/>
</dbReference>
<evidence type="ECO:0000313" key="2">
    <source>
        <dbReference type="EMBL" id="ESO04370.1"/>
    </source>
</evidence>
<dbReference type="EMBL" id="KB096502">
    <property type="protein sequence ID" value="ESO04370.1"/>
    <property type="molecule type" value="Genomic_DNA"/>
</dbReference>
<dbReference type="PANTHER" id="PTHR10063">
    <property type="entry name" value="TUBERIN"/>
    <property type="match status" value="1"/>
</dbReference>
<protein>
    <submittedName>
        <fullName evidence="2 3">Uncharacterized protein</fullName>
    </submittedName>
</protein>
<proteinExistence type="predicted"/>
<reference evidence="3" key="3">
    <citation type="submission" date="2015-06" db="UniProtKB">
        <authorList>
            <consortium name="EnsemblMetazoa"/>
        </authorList>
    </citation>
    <scope>IDENTIFICATION</scope>
</reference>
<keyword evidence="4" id="KW-1185">Reference proteome</keyword>
<feature type="compositionally biased region" description="Acidic residues" evidence="1">
    <location>
        <begin position="167"/>
        <end position="181"/>
    </location>
</feature>
<accession>T1F5W0</accession>
<evidence type="ECO:0000313" key="3">
    <source>
        <dbReference type="EnsemblMetazoa" id="HelroP172736"/>
    </source>
</evidence>
<gene>
    <name evidence="3" type="primary">20204209</name>
    <name evidence="2" type="ORF">HELRODRAFT_172736</name>
</gene>
<evidence type="ECO:0000313" key="4">
    <source>
        <dbReference type="Proteomes" id="UP000015101"/>
    </source>
</evidence>
<name>T1F5W0_HELRO</name>
<organism evidence="3 4">
    <name type="scientific">Helobdella robusta</name>
    <name type="common">Californian leech</name>
    <dbReference type="NCBI Taxonomy" id="6412"/>
    <lineage>
        <taxon>Eukaryota</taxon>
        <taxon>Metazoa</taxon>
        <taxon>Spiralia</taxon>
        <taxon>Lophotrochozoa</taxon>
        <taxon>Annelida</taxon>
        <taxon>Clitellata</taxon>
        <taxon>Hirudinea</taxon>
        <taxon>Rhynchobdellida</taxon>
        <taxon>Glossiphoniidae</taxon>
        <taxon>Helobdella</taxon>
    </lineage>
</organism>
<evidence type="ECO:0000256" key="1">
    <source>
        <dbReference type="SAM" id="MobiDB-lite"/>
    </source>
</evidence>
<dbReference type="eggNOG" id="KOG3686">
    <property type="taxonomic scope" value="Eukaryota"/>
</dbReference>